<accession>A0A197K1N7</accession>
<evidence type="ECO:0000256" key="2">
    <source>
        <dbReference type="ARBA" id="ARBA00022737"/>
    </source>
</evidence>
<keyword evidence="1" id="KW-0880">Kelch repeat</keyword>
<keyword evidence="4" id="KW-0812">Transmembrane</keyword>
<dbReference type="EMBL" id="KV442034">
    <property type="protein sequence ID" value="OAQ30606.1"/>
    <property type="molecule type" value="Genomic_DNA"/>
</dbReference>
<dbReference type="AlphaFoldDB" id="A0A197K1N7"/>
<evidence type="ECO:0000256" key="1">
    <source>
        <dbReference type="ARBA" id="ARBA00022441"/>
    </source>
</evidence>
<organism evidence="5 6">
    <name type="scientific">Linnemannia elongata AG-77</name>
    <dbReference type="NCBI Taxonomy" id="1314771"/>
    <lineage>
        <taxon>Eukaryota</taxon>
        <taxon>Fungi</taxon>
        <taxon>Fungi incertae sedis</taxon>
        <taxon>Mucoromycota</taxon>
        <taxon>Mortierellomycotina</taxon>
        <taxon>Mortierellomycetes</taxon>
        <taxon>Mortierellales</taxon>
        <taxon>Mortierellaceae</taxon>
        <taxon>Linnemannia</taxon>
    </lineage>
</organism>
<dbReference type="InterPro" id="IPR015915">
    <property type="entry name" value="Kelch-typ_b-propeller"/>
</dbReference>
<keyword evidence="2" id="KW-0677">Repeat</keyword>
<evidence type="ECO:0000313" key="6">
    <source>
        <dbReference type="Proteomes" id="UP000078512"/>
    </source>
</evidence>
<gene>
    <name evidence="5" type="ORF">K457DRAFT_154875</name>
</gene>
<dbReference type="Proteomes" id="UP000078512">
    <property type="component" value="Unassembled WGS sequence"/>
</dbReference>
<name>A0A197K1N7_9FUNG</name>
<protein>
    <recommendedName>
        <fullName evidence="7">Galactose oxidase</fullName>
    </recommendedName>
</protein>
<dbReference type="PANTHER" id="PTHR46093">
    <property type="entry name" value="ACYL-COA-BINDING DOMAIN-CONTAINING PROTEIN 5"/>
    <property type="match status" value="1"/>
</dbReference>
<dbReference type="STRING" id="1314771.A0A197K1N7"/>
<dbReference type="PANTHER" id="PTHR46093:SF18">
    <property type="entry name" value="FIBRONECTIN TYPE-III DOMAIN-CONTAINING PROTEIN"/>
    <property type="match status" value="1"/>
</dbReference>
<feature type="region of interest" description="Disordered" evidence="3">
    <location>
        <begin position="511"/>
        <end position="530"/>
    </location>
</feature>
<keyword evidence="6" id="KW-1185">Reference proteome</keyword>
<keyword evidence="4" id="KW-1133">Transmembrane helix</keyword>
<reference evidence="5 6" key="1">
    <citation type="submission" date="2016-05" db="EMBL/GenBank/DDBJ databases">
        <title>Genome sequencing reveals origins of a unique bacterial endosymbiosis in the earliest lineages of terrestrial Fungi.</title>
        <authorList>
            <consortium name="DOE Joint Genome Institute"/>
            <person name="Uehling J."/>
            <person name="Gryganskyi A."/>
            <person name="Hameed K."/>
            <person name="Tschaplinski T."/>
            <person name="Misztal P."/>
            <person name="Wu S."/>
            <person name="Desiro A."/>
            <person name="Vande Pol N."/>
            <person name="Du Z.-Y."/>
            <person name="Zienkiewicz A."/>
            <person name="Zienkiewicz K."/>
            <person name="Morin E."/>
            <person name="Tisserant E."/>
            <person name="Splivallo R."/>
            <person name="Hainaut M."/>
            <person name="Henrissat B."/>
            <person name="Ohm R."/>
            <person name="Kuo A."/>
            <person name="Yan J."/>
            <person name="Lipzen A."/>
            <person name="Nolan M."/>
            <person name="Labutti K."/>
            <person name="Barry K."/>
            <person name="Goldstein A."/>
            <person name="Labbe J."/>
            <person name="Schadt C."/>
            <person name="Tuskan G."/>
            <person name="Grigoriev I."/>
            <person name="Martin F."/>
            <person name="Vilgalys R."/>
            <person name="Bonito G."/>
        </authorList>
    </citation>
    <scope>NUCLEOTIDE SEQUENCE [LARGE SCALE GENOMIC DNA]</scope>
    <source>
        <strain evidence="5 6">AG-77</strain>
    </source>
</reference>
<keyword evidence="4" id="KW-0472">Membrane</keyword>
<evidence type="ECO:0000313" key="5">
    <source>
        <dbReference type="EMBL" id="OAQ30606.1"/>
    </source>
</evidence>
<evidence type="ECO:0000256" key="3">
    <source>
        <dbReference type="SAM" id="MobiDB-lite"/>
    </source>
</evidence>
<dbReference type="Pfam" id="PF24681">
    <property type="entry name" value="Kelch_KLHDC2_KLHL20_DRC7"/>
    <property type="match status" value="1"/>
</dbReference>
<sequence length="530" mass="56656">MATVPPRWFHAASSLGSTIYFTGGTTQDSTGKALLLSDTIGLDVSQAWETSSPPLNTLAEVPATVSGHVMSKISGTTQLLIAGGESTSPLTQASFTYLFETKTGSWSVVKPATPTLPNHRLYSAAIATGKDGLLLEGGYLTTVANGTFAPSLVSLNPAAKFQPSSATPVALAANAPALARHTMTLTTDGQAVILGGINPQGAVANLSIAYVLDTQADRGEWKVVPLTGTPPDPRMSFSTVMVNTTTMLVYGGTTDLKTGYSNAFYLDLPTWTWSSPPAQGDAPSLWGHTATMAGNYMVVGFGTSSTPRTENIALLDITSNTWTKRFRPVGQYVPDDSSNKSKLSVGAVLGIAFVFTALIVGGAFHLLVRRRKRQTRNTLARQNMGDHTARSAVRSSASNEDRSLFRKLTSLFGIGGSSSSRSRDNSRRSVRYSDMQLHSNAMAISSRMTQMGYSPVSLGYPENVVEHGSGQVSVSSYIYPNQACVETEKQVQDGQETQIVFHTLTQAQQEALKLSKQPPSNKSKLYQLDY</sequence>
<dbReference type="OrthoDB" id="432528at2759"/>
<feature type="transmembrane region" description="Helical" evidence="4">
    <location>
        <begin position="343"/>
        <end position="368"/>
    </location>
</feature>
<evidence type="ECO:0000256" key="4">
    <source>
        <dbReference type="SAM" id="Phobius"/>
    </source>
</evidence>
<dbReference type="SUPFAM" id="SSF117281">
    <property type="entry name" value="Kelch motif"/>
    <property type="match status" value="2"/>
</dbReference>
<proteinExistence type="predicted"/>
<dbReference type="Gene3D" id="2.120.10.80">
    <property type="entry name" value="Kelch-type beta propeller"/>
    <property type="match status" value="2"/>
</dbReference>
<evidence type="ECO:0008006" key="7">
    <source>
        <dbReference type="Google" id="ProtNLM"/>
    </source>
</evidence>